<name>A0A1T5D6J3_9BACT</name>
<organism evidence="2 3">
    <name type="scientific">Parabacteroides chartae</name>
    <dbReference type="NCBI Taxonomy" id="1037355"/>
    <lineage>
        <taxon>Bacteria</taxon>
        <taxon>Pseudomonadati</taxon>
        <taxon>Bacteroidota</taxon>
        <taxon>Bacteroidia</taxon>
        <taxon>Bacteroidales</taxon>
        <taxon>Tannerellaceae</taxon>
        <taxon>Parabacteroides</taxon>
    </lineage>
</organism>
<accession>A0A1T5D6J3</accession>
<evidence type="ECO:0000256" key="1">
    <source>
        <dbReference type="SAM" id="Phobius"/>
    </source>
</evidence>
<dbReference type="AlphaFoldDB" id="A0A1T5D6J3"/>
<dbReference type="Proteomes" id="UP000190852">
    <property type="component" value="Unassembled WGS sequence"/>
</dbReference>
<sequence length="173" mass="20563">MKKKIILFFLLFPLICFIVFIAYCYVSAIIERNKKYYFPQIETYLRVYNPPFNKYGYVIFSKDSLLPLSESVDYVKVFKSETSQISFIFNSSENNKIYIVDRWNNTEINQADFIIEKIDRTDTTFFEQESIAGMNTHILKPLYFEIFVEGFLQSVFFIDYDISECPIKAEPIK</sequence>
<feature type="transmembrane region" description="Helical" evidence="1">
    <location>
        <begin position="6"/>
        <end position="26"/>
    </location>
</feature>
<keyword evidence="1" id="KW-0472">Membrane</keyword>
<dbReference type="RefSeq" id="WP_079683751.1">
    <property type="nucleotide sequence ID" value="NZ_FUYQ01000016.1"/>
</dbReference>
<reference evidence="3" key="1">
    <citation type="submission" date="2017-02" db="EMBL/GenBank/DDBJ databases">
        <authorList>
            <person name="Varghese N."/>
            <person name="Submissions S."/>
        </authorList>
    </citation>
    <scope>NUCLEOTIDE SEQUENCE [LARGE SCALE GENOMIC DNA]</scope>
    <source>
        <strain evidence="3">DSM 24967</strain>
    </source>
</reference>
<keyword evidence="1" id="KW-1133">Transmembrane helix</keyword>
<evidence type="ECO:0000313" key="3">
    <source>
        <dbReference type="Proteomes" id="UP000190852"/>
    </source>
</evidence>
<dbReference type="EMBL" id="FUYQ01000016">
    <property type="protein sequence ID" value="SKB67211.1"/>
    <property type="molecule type" value="Genomic_DNA"/>
</dbReference>
<gene>
    <name evidence="2" type="ORF">SAMN05660349_02289</name>
</gene>
<protein>
    <submittedName>
        <fullName evidence="2">Uncharacterized protein</fullName>
    </submittedName>
</protein>
<keyword evidence="1" id="KW-0812">Transmembrane</keyword>
<keyword evidence="3" id="KW-1185">Reference proteome</keyword>
<proteinExistence type="predicted"/>
<evidence type="ECO:0000313" key="2">
    <source>
        <dbReference type="EMBL" id="SKB67211.1"/>
    </source>
</evidence>